<name>A0ABQ6IIA8_9MICO</name>
<keyword evidence="1" id="KW-1133">Transmembrane helix</keyword>
<comment type="caution">
    <text evidence="2">The sequence shown here is derived from an EMBL/GenBank/DDBJ whole genome shotgun (WGS) entry which is preliminary data.</text>
</comment>
<keyword evidence="1" id="KW-0812">Transmembrane</keyword>
<proteinExistence type="predicted"/>
<keyword evidence="1" id="KW-0472">Membrane</keyword>
<organism evidence="2 3">
    <name type="scientific">Demequina litorisediminis</name>
    <dbReference type="NCBI Taxonomy" id="1849022"/>
    <lineage>
        <taxon>Bacteria</taxon>
        <taxon>Bacillati</taxon>
        <taxon>Actinomycetota</taxon>
        <taxon>Actinomycetes</taxon>
        <taxon>Micrococcales</taxon>
        <taxon>Demequinaceae</taxon>
        <taxon>Demequina</taxon>
    </lineage>
</organism>
<dbReference type="Proteomes" id="UP001157125">
    <property type="component" value="Unassembled WGS sequence"/>
</dbReference>
<evidence type="ECO:0000256" key="1">
    <source>
        <dbReference type="SAM" id="Phobius"/>
    </source>
</evidence>
<dbReference type="EMBL" id="BSUN01000001">
    <property type="protein sequence ID" value="GMA37550.1"/>
    <property type="molecule type" value="Genomic_DNA"/>
</dbReference>
<evidence type="ECO:0000313" key="2">
    <source>
        <dbReference type="EMBL" id="GMA37550.1"/>
    </source>
</evidence>
<feature type="transmembrane region" description="Helical" evidence="1">
    <location>
        <begin position="265"/>
        <end position="292"/>
    </location>
</feature>
<keyword evidence="3" id="KW-1185">Reference proteome</keyword>
<reference evidence="3" key="1">
    <citation type="journal article" date="2019" name="Int. J. Syst. Evol. Microbiol.">
        <title>The Global Catalogue of Microorganisms (GCM) 10K type strain sequencing project: providing services to taxonomists for standard genome sequencing and annotation.</title>
        <authorList>
            <consortium name="The Broad Institute Genomics Platform"/>
            <consortium name="The Broad Institute Genome Sequencing Center for Infectious Disease"/>
            <person name="Wu L."/>
            <person name="Ma J."/>
        </authorList>
    </citation>
    <scope>NUCLEOTIDE SEQUENCE [LARGE SCALE GENOMIC DNA]</scope>
    <source>
        <strain evidence="3">NBRC 112299</strain>
    </source>
</reference>
<evidence type="ECO:0000313" key="3">
    <source>
        <dbReference type="Proteomes" id="UP001157125"/>
    </source>
</evidence>
<sequence>MCHGAVVAEFVEYVRTDFPEGIPLLPNYGYPDSLALCAVDSVYSLAARYSGVINAVSRYGAVRAGSGADATKDSLLDLVEAIDRVGGPTAAAERLFKNRQITPGTKRRKAEARYGAATRLSGPEVGIATASDLVACACDPARLERVRRAWMAEPGLGYASWRYLLMLAGVPGVKIDRMITRYVARAFGRTLSKVELEAAFAGAAASLGVGIRDFLQRYMPSNIPIRATRRRSGLKWGVPAMLVAGIYLVIAAGLVQWIGDGGPGWVYVVVLVCLWNALMLAINGPVTVVLLIGVRAEAGSRAPTIPRRYTFKATAGPAPAQLAGLNCHRSTCRVRTASSVPCSTPKPS</sequence>
<protein>
    <submittedName>
        <fullName evidence="2">Uncharacterized protein</fullName>
    </submittedName>
</protein>
<dbReference type="RefSeq" id="WP_284329161.1">
    <property type="nucleotide sequence ID" value="NZ_BSUN01000001.1"/>
</dbReference>
<gene>
    <name evidence="2" type="ORF">GCM10025876_37540</name>
</gene>
<accession>A0ABQ6IIA8</accession>
<feature type="transmembrane region" description="Helical" evidence="1">
    <location>
        <begin position="236"/>
        <end position="259"/>
    </location>
</feature>